<organism evidence="2">
    <name type="scientific">uncultured Thiotrichaceae bacterium</name>
    <dbReference type="NCBI Taxonomy" id="298394"/>
    <lineage>
        <taxon>Bacteria</taxon>
        <taxon>Pseudomonadati</taxon>
        <taxon>Pseudomonadota</taxon>
        <taxon>Gammaproteobacteria</taxon>
        <taxon>Thiotrichales</taxon>
        <taxon>Thiotrichaceae</taxon>
        <taxon>environmental samples</taxon>
    </lineage>
</organism>
<name>A0A6S6UI49_9GAMM</name>
<gene>
    <name evidence="2" type="ORF">HELGO_WM8750</name>
</gene>
<accession>A0A6S6UI49</accession>
<keyword evidence="1" id="KW-0732">Signal</keyword>
<dbReference type="SUPFAM" id="SSF103247">
    <property type="entry name" value="TT1751-like"/>
    <property type="match status" value="1"/>
</dbReference>
<proteinExistence type="predicted"/>
<protein>
    <submittedName>
        <fullName evidence="2">Uncharacterized protein</fullName>
    </submittedName>
</protein>
<dbReference type="EMBL" id="CACVAY010000145">
    <property type="protein sequence ID" value="CAA6827930.1"/>
    <property type="molecule type" value="Genomic_DNA"/>
</dbReference>
<feature type="chain" id="PRO_5027656893" evidence="1">
    <location>
        <begin position="21"/>
        <end position="172"/>
    </location>
</feature>
<evidence type="ECO:0000313" key="2">
    <source>
        <dbReference type="EMBL" id="CAA6827930.1"/>
    </source>
</evidence>
<dbReference type="PROSITE" id="PS51257">
    <property type="entry name" value="PROKAR_LIPOPROTEIN"/>
    <property type="match status" value="1"/>
</dbReference>
<sequence length="172" mass="19111">MYKIKTHSLLLVAAMTFLSACNDNKKSTQDTPITATKVEPIQQAHIYETDIPYDEAKDGVEMAITDLGLIISGTMHISDMLNRTGKDIGIEKPIFKNAEGIEFCSAIHSHKMSQSHPSNIAMCPFTIVIYEKNDVPNKTFLSFRDVKLMGDGTTVETEIFDLLEGVVKEVID</sequence>
<dbReference type="Gene3D" id="3.30.310.70">
    <property type="entry name" value="TT1751-like domain"/>
    <property type="match status" value="1"/>
</dbReference>
<dbReference type="AlphaFoldDB" id="A0A6S6UI49"/>
<dbReference type="InterPro" id="IPR035923">
    <property type="entry name" value="TT1751-like_sf"/>
</dbReference>
<feature type="signal peptide" evidence="1">
    <location>
        <begin position="1"/>
        <end position="20"/>
    </location>
</feature>
<evidence type="ECO:0000256" key="1">
    <source>
        <dbReference type="SAM" id="SignalP"/>
    </source>
</evidence>
<reference evidence="2" key="1">
    <citation type="submission" date="2020-01" db="EMBL/GenBank/DDBJ databases">
        <authorList>
            <person name="Meier V. D."/>
            <person name="Meier V D."/>
        </authorList>
    </citation>
    <scope>NUCLEOTIDE SEQUENCE</scope>
    <source>
        <strain evidence="2">HLG_WM_MAG_07</strain>
    </source>
</reference>